<organism evidence="3">
    <name type="scientific">Brugia timori</name>
    <dbReference type="NCBI Taxonomy" id="42155"/>
    <lineage>
        <taxon>Eukaryota</taxon>
        <taxon>Metazoa</taxon>
        <taxon>Ecdysozoa</taxon>
        <taxon>Nematoda</taxon>
        <taxon>Chromadorea</taxon>
        <taxon>Rhabditida</taxon>
        <taxon>Spirurina</taxon>
        <taxon>Spiruromorpha</taxon>
        <taxon>Filarioidea</taxon>
        <taxon>Onchocercidae</taxon>
        <taxon>Brugia</taxon>
    </lineage>
</organism>
<evidence type="ECO:0000313" key="2">
    <source>
        <dbReference type="Proteomes" id="UP000280834"/>
    </source>
</evidence>
<dbReference type="WBParaSite" id="BTMF_0001329701-mRNA-1">
    <property type="protein sequence ID" value="BTMF_0001329701-mRNA-1"/>
    <property type="gene ID" value="BTMF_0001329701"/>
</dbReference>
<reference evidence="1 2" key="2">
    <citation type="submission" date="2018-11" db="EMBL/GenBank/DDBJ databases">
        <authorList>
            <consortium name="Pathogen Informatics"/>
        </authorList>
    </citation>
    <scope>NUCLEOTIDE SEQUENCE [LARGE SCALE GENOMIC DNA]</scope>
</reference>
<evidence type="ECO:0000313" key="1">
    <source>
        <dbReference type="EMBL" id="VDO38657.1"/>
    </source>
</evidence>
<dbReference type="EMBL" id="UZAG01018223">
    <property type="protein sequence ID" value="VDO38657.1"/>
    <property type="molecule type" value="Genomic_DNA"/>
</dbReference>
<reference evidence="3" key="1">
    <citation type="submission" date="2017-02" db="UniProtKB">
        <authorList>
            <consortium name="WormBaseParasite"/>
        </authorList>
    </citation>
    <scope>IDENTIFICATION</scope>
</reference>
<name>A0A0R3QZX3_9BILA</name>
<sequence>MNLLKEMHLSNIKAIVSEMINSTIDNFAIKIFFNRAITEYVKVTPKSGNSILKISIAVIVNGENTDMKHRKNDGLKLFNEAILPVPKKAALIRITKIKPCSHSLKFVSLTPEMNTKPVN</sequence>
<dbReference type="AlphaFoldDB" id="A0A0R3QZX3"/>
<proteinExistence type="predicted"/>
<accession>A0A0R3QZX3</accession>
<dbReference type="Proteomes" id="UP000280834">
    <property type="component" value="Unassembled WGS sequence"/>
</dbReference>
<protein>
    <submittedName>
        <fullName evidence="1 3">Uncharacterized protein</fullName>
    </submittedName>
</protein>
<evidence type="ECO:0000313" key="3">
    <source>
        <dbReference type="WBParaSite" id="BTMF_0001329701-mRNA-1"/>
    </source>
</evidence>
<gene>
    <name evidence="1" type="ORF">BTMF_LOCUS11309</name>
</gene>
<keyword evidence="2" id="KW-1185">Reference proteome</keyword>